<organism evidence="2 3">
    <name type="scientific">Spartinivicinus poritis</name>
    <dbReference type="NCBI Taxonomy" id="2994640"/>
    <lineage>
        <taxon>Bacteria</taxon>
        <taxon>Pseudomonadati</taxon>
        <taxon>Pseudomonadota</taxon>
        <taxon>Gammaproteobacteria</taxon>
        <taxon>Oceanospirillales</taxon>
        <taxon>Zooshikellaceae</taxon>
        <taxon>Spartinivicinus</taxon>
    </lineage>
</organism>
<feature type="region of interest" description="Disordered" evidence="1">
    <location>
        <begin position="1"/>
        <end position="28"/>
    </location>
</feature>
<keyword evidence="3" id="KW-1185">Reference proteome</keyword>
<name>A0ABT5UJ13_9GAMM</name>
<evidence type="ECO:0000313" key="3">
    <source>
        <dbReference type="Proteomes" id="UP001528823"/>
    </source>
</evidence>
<proteinExistence type="predicted"/>
<reference evidence="2 3" key="1">
    <citation type="submission" date="2022-11" db="EMBL/GenBank/DDBJ databases">
        <title>Spartinivicinus poritis sp. nov., isolated from scleractinian coral Porites lutea.</title>
        <authorList>
            <person name="Zhang G."/>
            <person name="Cai L."/>
            <person name="Wei Q."/>
        </authorList>
    </citation>
    <scope>NUCLEOTIDE SEQUENCE [LARGE SCALE GENOMIC DNA]</scope>
    <source>
        <strain evidence="2 3">A2-2</strain>
    </source>
</reference>
<dbReference type="Proteomes" id="UP001528823">
    <property type="component" value="Unassembled WGS sequence"/>
</dbReference>
<dbReference type="EMBL" id="JAPMOU010000106">
    <property type="protein sequence ID" value="MDE1465946.1"/>
    <property type="molecule type" value="Genomic_DNA"/>
</dbReference>
<protein>
    <submittedName>
        <fullName evidence="2">Uncharacterized protein</fullName>
    </submittedName>
</protein>
<accession>A0ABT5UJ13</accession>
<dbReference type="RefSeq" id="WP_274692246.1">
    <property type="nucleotide sequence ID" value="NZ_JAPMOU010000106.1"/>
</dbReference>
<gene>
    <name evidence="2" type="ORF">ORQ98_28705</name>
</gene>
<comment type="caution">
    <text evidence="2">The sequence shown here is derived from an EMBL/GenBank/DDBJ whole genome shotgun (WGS) entry which is preliminary data.</text>
</comment>
<feature type="compositionally biased region" description="Low complexity" evidence="1">
    <location>
        <begin position="16"/>
        <end position="27"/>
    </location>
</feature>
<evidence type="ECO:0000313" key="2">
    <source>
        <dbReference type="EMBL" id="MDE1465946.1"/>
    </source>
</evidence>
<evidence type="ECO:0000256" key="1">
    <source>
        <dbReference type="SAM" id="MobiDB-lite"/>
    </source>
</evidence>
<sequence>MFENSKTPLSPEEVKQAQSEAAQTTAQTRRKQTLNQLLDAVKKLMEAGLNATQVTIAELAGRSVRTVKRYWSEITKGKGGISSACIYSPPLERWHLIVTPLIKVGVFFCCVGICY</sequence>